<dbReference type="AlphaFoldDB" id="A0A9Q3IZC7"/>
<keyword evidence="2" id="KW-0812">Transmembrane</keyword>
<evidence type="ECO:0000313" key="3">
    <source>
        <dbReference type="EMBL" id="MBW0552662.1"/>
    </source>
</evidence>
<evidence type="ECO:0000313" key="4">
    <source>
        <dbReference type="Proteomes" id="UP000765509"/>
    </source>
</evidence>
<organism evidence="3 4">
    <name type="scientific">Austropuccinia psidii MF-1</name>
    <dbReference type="NCBI Taxonomy" id="1389203"/>
    <lineage>
        <taxon>Eukaryota</taxon>
        <taxon>Fungi</taxon>
        <taxon>Dikarya</taxon>
        <taxon>Basidiomycota</taxon>
        <taxon>Pucciniomycotina</taxon>
        <taxon>Pucciniomycetes</taxon>
        <taxon>Pucciniales</taxon>
        <taxon>Sphaerophragmiaceae</taxon>
        <taxon>Austropuccinia</taxon>
    </lineage>
</organism>
<comment type="similarity">
    <text evidence="1">Belongs to the glycosyltransferase 32 family.</text>
</comment>
<reference evidence="3" key="1">
    <citation type="submission" date="2021-03" db="EMBL/GenBank/DDBJ databases">
        <title>Draft genome sequence of rust myrtle Austropuccinia psidii MF-1, a brazilian biotype.</title>
        <authorList>
            <person name="Quecine M.C."/>
            <person name="Pachon D.M.R."/>
            <person name="Bonatelli M.L."/>
            <person name="Correr F.H."/>
            <person name="Franceschini L.M."/>
            <person name="Leite T.F."/>
            <person name="Margarido G.R.A."/>
            <person name="Almeida C.A."/>
            <person name="Ferrarezi J.A."/>
            <person name="Labate C.A."/>
        </authorList>
    </citation>
    <scope>NUCLEOTIDE SEQUENCE</scope>
    <source>
        <strain evidence="3">MF-1</strain>
    </source>
</reference>
<gene>
    <name evidence="3" type="ORF">O181_092377</name>
</gene>
<dbReference type="InterPro" id="IPR007577">
    <property type="entry name" value="GlycoTrfase_DXD_sugar-bd_CS"/>
</dbReference>
<dbReference type="Pfam" id="PF04488">
    <property type="entry name" value="Gly_transf_sug"/>
    <property type="match status" value="1"/>
</dbReference>
<dbReference type="InterPro" id="IPR029044">
    <property type="entry name" value="Nucleotide-diphossugar_trans"/>
</dbReference>
<evidence type="ECO:0000256" key="1">
    <source>
        <dbReference type="ARBA" id="ARBA00009003"/>
    </source>
</evidence>
<keyword evidence="2" id="KW-1133">Transmembrane helix</keyword>
<keyword evidence="4" id="KW-1185">Reference proteome</keyword>
<comment type="caution">
    <text evidence="3">The sequence shown here is derived from an EMBL/GenBank/DDBJ whole genome shotgun (WGS) entry which is preliminary data.</text>
</comment>
<dbReference type="PANTHER" id="PTHR12042">
    <property type="entry name" value="LACTOSYLCERAMIDE 4-ALPHA-GALACTOSYLTRANSFERASE ALPHA- 1,4-GALACTOSYLTRANSFERASE"/>
    <property type="match status" value="1"/>
</dbReference>
<accession>A0A9Q3IZC7</accession>
<dbReference type="GO" id="GO:0016020">
    <property type="term" value="C:membrane"/>
    <property type="evidence" value="ECO:0007669"/>
    <property type="project" value="GOC"/>
</dbReference>
<feature type="transmembrane region" description="Helical" evidence="2">
    <location>
        <begin position="46"/>
        <end position="65"/>
    </location>
</feature>
<sequence>MFQEFNFAENAKNSKDQAERFKRIHQQKKFIKFKIFIKRFLSSNRFLKFVGFFLLVGLLTFFLSIETHIEIAFYRKSWISSLLPADPAPVSDTCFSASFVDEPFSPNNLSFPLSPLYNLSLGSLGLQPKVLSLSPGFNLPHHDDCYRFAASLPSKPIRSMSSSLDFDSHVFFHLYWRSDLAPLKQRQIVTLKSLLATQDFSLLPSTNSPRSQLIIWTNWSKRSLEDNLLLKPLLFKFKDRLSLRTLNIDSLTKNTPLDHHPILENIFDKRAWLDGDLVRVLVLWNLGGYWIDMDNLVLRDLAVLGEHEWVVMWDCYDKPYEPLNGHMMHFLKQSPYLCEMMHLMSIEPKPRPASTDWGQHLYYRLYRSLISSNITPFKVLPFCLTDGRSCTLKDRVPDPFASIDQEKNRWKLNSIKSKQLQNRLKGIFSIHLHNQWHKEFPKDGWIYRFYINQWEKQLQ</sequence>
<dbReference type="SUPFAM" id="SSF53448">
    <property type="entry name" value="Nucleotide-diphospho-sugar transferases"/>
    <property type="match status" value="1"/>
</dbReference>
<name>A0A9Q3IZC7_9BASI</name>
<dbReference type="OrthoDB" id="409543at2759"/>
<dbReference type="Gene3D" id="3.90.550.20">
    <property type="match status" value="1"/>
</dbReference>
<protein>
    <recommendedName>
        <fullName evidence="5">Glycosyltransferase family 32 protein</fullName>
    </recommendedName>
</protein>
<evidence type="ECO:0008006" key="5">
    <source>
        <dbReference type="Google" id="ProtNLM"/>
    </source>
</evidence>
<keyword evidence="2" id="KW-0472">Membrane</keyword>
<dbReference type="Proteomes" id="UP000765509">
    <property type="component" value="Unassembled WGS sequence"/>
</dbReference>
<proteinExistence type="inferred from homology"/>
<dbReference type="EMBL" id="AVOT02058894">
    <property type="protein sequence ID" value="MBW0552662.1"/>
    <property type="molecule type" value="Genomic_DNA"/>
</dbReference>
<evidence type="ECO:0000256" key="2">
    <source>
        <dbReference type="SAM" id="Phobius"/>
    </source>
</evidence>
<dbReference type="InterPro" id="IPR051981">
    <property type="entry name" value="Glycosyltransf_32"/>
</dbReference>
<dbReference type="GO" id="GO:0016758">
    <property type="term" value="F:hexosyltransferase activity"/>
    <property type="evidence" value="ECO:0007669"/>
    <property type="project" value="TreeGrafter"/>
</dbReference>
<dbReference type="PANTHER" id="PTHR12042:SF21">
    <property type="entry name" value="ALPHA1,4-GALACTOSYLTRANSFERASE 1-RELATED"/>
    <property type="match status" value="1"/>
</dbReference>
<dbReference type="GO" id="GO:0006688">
    <property type="term" value="P:glycosphingolipid biosynthetic process"/>
    <property type="evidence" value="ECO:0007669"/>
    <property type="project" value="TreeGrafter"/>
</dbReference>